<organism evidence="2 3">
    <name type="scientific">Candidatus Protoclostridium stercorigallinarum</name>
    <dbReference type="NCBI Taxonomy" id="2838741"/>
    <lineage>
        <taxon>Bacteria</taxon>
        <taxon>Bacillati</taxon>
        <taxon>Bacillota</taxon>
        <taxon>Clostridia</taxon>
        <taxon>Candidatus Protoclostridium</taxon>
    </lineage>
</organism>
<sequence length="683" mass="74831">MNRYLFKVMVSLVLAAALCVGGVFGVLLMPGCGAIREYYDPNPGTEPGTDPDPEDPDPEQGDKTYFTVSITADDEKYSVVSENPVDVVSGGSASFTLKMVGDFCVSEVTTSRGGAVAAEISNGYDGDTVVTVLGVNAPLALTLICEEAEARIAYHPNGGVYIDGSDAGKPYYTAHMLNKRLRPNTELGTDTLERDGYVLTGWNTKADGSGEHTGLGSRVTPVRGKVLDLYAEWAKESPASDFTYGSTESSVTIKKYTGDDETAVVPSHIEGLPVESIARNAFGGDVKTVILPDTVVTVYDGAFTDCAIEELYFYDNLSQISDDAFKDCPNFSTVHINAVLAPRFGGSNLFSEVNFADKYDLLILNKDKKKVLVFGGSGAFNSVDTCRMESELAAAGEEYVCLNMAVNGWFCGAAQFDMMMSYMGEGDIFVHVPESSSPYSLMYDTTMTPSMPGFDYNELRMFSCVESNWDLLGLVDFRNVEDLLNGFCEFNGYRKTLAPTTYEDYADRINLFGKIYRNDTGWIDERGNFALPQEPRGDRIDAGEGDIVPEFINDETASGRLNAYYDEMKAMGAEVCFITAPVNTDTLELRLEGPGNMPEDPGYLYYGRPYDIPLVYTGLREWVTAFDDAVSERLHCTVLAPLADTLYRTEDMFDADFHLCGYKVPEYTDMITDALFAAHGENA</sequence>
<dbReference type="InterPro" id="IPR032675">
    <property type="entry name" value="LRR_dom_sf"/>
</dbReference>
<name>A0A9D1Q1I6_9FIRM</name>
<feature type="region of interest" description="Disordered" evidence="1">
    <location>
        <begin position="39"/>
        <end position="62"/>
    </location>
</feature>
<dbReference type="InterPro" id="IPR026906">
    <property type="entry name" value="LRR_5"/>
</dbReference>
<feature type="compositionally biased region" description="Acidic residues" evidence="1">
    <location>
        <begin position="49"/>
        <end position="59"/>
    </location>
</feature>
<dbReference type="EMBL" id="DXHS01000071">
    <property type="protein sequence ID" value="HIW02594.1"/>
    <property type="molecule type" value="Genomic_DNA"/>
</dbReference>
<reference evidence="2" key="1">
    <citation type="journal article" date="2021" name="PeerJ">
        <title>Extensive microbial diversity within the chicken gut microbiome revealed by metagenomics and culture.</title>
        <authorList>
            <person name="Gilroy R."/>
            <person name="Ravi A."/>
            <person name="Getino M."/>
            <person name="Pursley I."/>
            <person name="Horton D.L."/>
            <person name="Alikhan N.F."/>
            <person name="Baker D."/>
            <person name="Gharbi K."/>
            <person name="Hall N."/>
            <person name="Watson M."/>
            <person name="Adriaenssens E.M."/>
            <person name="Foster-Nyarko E."/>
            <person name="Jarju S."/>
            <person name="Secka A."/>
            <person name="Antonio M."/>
            <person name="Oren A."/>
            <person name="Chaudhuri R.R."/>
            <person name="La Ragione R."/>
            <person name="Hildebrand F."/>
            <person name="Pallen M.J."/>
        </authorList>
    </citation>
    <scope>NUCLEOTIDE SEQUENCE</scope>
    <source>
        <strain evidence="2">12435</strain>
    </source>
</reference>
<dbReference type="InterPro" id="IPR042229">
    <property type="entry name" value="Listeria/Bacterioides_rpt_sf"/>
</dbReference>
<evidence type="ECO:0000256" key="1">
    <source>
        <dbReference type="SAM" id="MobiDB-lite"/>
    </source>
</evidence>
<dbReference type="Proteomes" id="UP000823990">
    <property type="component" value="Unassembled WGS sequence"/>
</dbReference>
<proteinExistence type="predicted"/>
<dbReference type="Gene3D" id="3.80.10.10">
    <property type="entry name" value="Ribonuclease Inhibitor"/>
    <property type="match status" value="1"/>
</dbReference>
<dbReference type="Pfam" id="PF13306">
    <property type="entry name" value="LRR_5"/>
    <property type="match status" value="1"/>
</dbReference>
<dbReference type="Gene3D" id="2.60.40.4270">
    <property type="entry name" value="Listeria-Bacteroides repeat domain"/>
    <property type="match status" value="1"/>
</dbReference>
<evidence type="ECO:0000313" key="2">
    <source>
        <dbReference type="EMBL" id="HIW02594.1"/>
    </source>
</evidence>
<evidence type="ECO:0000313" key="3">
    <source>
        <dbReference type="Proteomes" id="UP000823990"/>
    </source>
</evidence>
<accession>A0A9D1Q1I6</accession>
<protein>
    <submittedName>
        <fullName evidence="2">Leucine-rich repeat domain-containing protein</fullName>
    </submittedName>
</protein>
<dbReference type="AlphaFoldDB" id="A0A9D1Q1I6"/>
<comment type="caution">
    <text evidence="2">The sequence shown here is derived from an EMBL/GenBank/DDBJ whole genome shotgun (WGS) entry which is preliminary data.</text>
</comment>
<reference evidence="2" key="2">
    <citation type="submission" date="2021-04" db="EMBL/GenBank/DDBJ databases">
        <authorList>
            <person name="Gilroy R."/>
        </authorList>
    </citation>
    <scope>NUCLEOTIDE SEQUENCE</scope>
    <source>
        <strain evidence="2">12435</strain>
    </source>
</reference>
<gene>
    <name evidence="2" type="ORF">H9892_04575</name>
</gene>